<organism evidence="2">
    <name type="scientific">Anopheles marajoara</name>
    <dbReference type="NCBI Taxonomy" id="58244"/>
    <lineage>
        <taxon>Eukaryota</taxon>
        <taxon>Metazoa</taxon>
        <taxon>Ecdysozoa</taxon>
        <taxon>Arthropoda</taxon>
        <taxon>Hexapoda</taxon>
        <taxon>Insecta</taxon>
        <taxon>Pterygota</taxon>
        <taxon>Neoptera</taxon>
        <taxon>Endopterygota</taxon>
        <taxon>Diptera</taxon>
        <taxon>Nematocera</taxon>
        <taxon>Culicoidea</taxon>
        <taxon>Culicidae</taxon>
        <taxon>Anophelinae</taxon>
        <taxon>Anopheles</taxon>
    </lineage>
</organism>
<keyword evidence="1" id="KW-0732">Signal</keyword>
<dbReference type="AlphaFoldDB" id="A0A2M4C7P3"/>
<reference evidence="2" key="1">
    <citation type="submission" date="2018-01" db="EMBL/GenBank/DDBJ databases">
        <title>An insight into the sialome of Amazonian anophelines.</title>
        <authorList>
            <person name="Ribeiro J.M."/>
            <person name="Scarpassa V."/>
            <person name="Calvo E."/>
        </authorList>
    </citation>
    <scope>NUCLEOTIDE SEQUENCE</scope>
    <source>
        <tissue evidence="2">Salivary glands</tissue>
    </source>
</reference>
<feature type="signal peptide" evidence="1">
    <location>
        <begin position="1"/>
        <end position="19"/>
    </location>
</feature>
<evidence type="ECO:0000256" key="1">
    <source>
        <dbReference type="SAM" id="SignalP"/>
    </source>
</evidence>
<feature type="chain" id="PRO_5014863120" evidence="1">
    <location>
        <begin position="20"/>
        <end position="111"/>
    </location>
</feature>
<dbReference type="EMBL" id="GGFJ01012255">
    <property type="protein sequence ID" value="MBW61396.1"/>
    <property type="molecule type" value="Transcribed_RNA"/>
</dbReference>
<name>A0A2M4C7P3_9DIPT</name>
<protein>
    <submittedName>
        <fullName evidence="2">Putative secreted protein</fullName>
    </submittedName>
</protein>
<proteinExistence type="predicted"/>
<sequence length="111" mass="12647">MAYVFVWVLLGVLGIRINSNQDALSKTKATKMYQIHILTNTSVSARHTFVSHILSLLRSFNVFCRNPKCTRHWLRLCGPPTAHILHASVIKLVVDSVHREMHTLLYILIAV</sequence>
<evidence type="ECO:0000313" key="2">
    <source>
        <dbReference type="EMBL" id="MBW61396.1"/>
    </source>
</evidence>
<accession>A0A2M4C7P3</accession>